<protein>
    <recommendedName>
        <fullName evidence="2">COP9 signalosome complex subunit 3 N-terminal helical repeats domain-containing protein</fullName>
    </recommendedName>
</protein>
<keyword evidence="1" id="KW-0963">Cytoplasm</keyword>
<dbReference type="InterPro" id="IPR055089">
    <property type="entry name" value="COP9_N"/>
</dbReference>
<sequence>MDDAKLVLGSFPAGALDADDSAWKKYDTALRQYASATLKLSREARAAVLADPVPFLQMLDPAKNTIGNLVLLDILYSDDAELPSQVLERTVEFLRNFDPRQVTYVGGLLLSLLERIGSGKILPPDLSVELLASTIMRLNQVSLFTSTHLMLAKLAHATNASEQALPVLKASVVFYPTVFTPRDVRHVLCDPEPLYSSSNSTKSAPLTDPLRSTTVMEYNLLRGLIYISREDWGRAQDAFEQVLTHPCRNKNVGIMMADAYKKWLLVGLLYRGRAPVFSSLVSPAMQTNLTTVGEPYSGLASLFSTTRVADLRTKFETHRQTWQMDGNMSLVEEVMSAYQKWQIKKLKYIYTRVPLSEVQRTTLDAETGKPLADVQTTEALVRSMIASGTLGGEIEPAADGGESYLAFGSPMASMTEEDVALVINKSWKSVSELREAYLSTDQRLKWNTDFVRHAAREQKRAEVEKEADAAVGFETQVEDEDLMTGVLASA</sequence>
<keyword evidence="4" id="KW-1185">Reference proteome</keyword>
<name>A0A367L3I0_9HYPO</name>
<gene>
    <name evidence="3" type="ORF">L249_5076</name>
</gene>
<dbReference type="OrthoDB" id="29061at2759"/>
<dbReference type="EMBL" id="LKCN02000017">
    <property type="protein sequence ID" value="RCI08958.1"/>
    <property type="molecule type" value="Genomic_DNA"/>
</dbReference>
<reference evidence="3 4" key="1">
    <citation type="journal article" date="2015" name="BMC Genomics">
        <title>Insights from the genome of Ophiocordyceps polyrhachis-furcata to pathogenicity and host specificity in insect fungi.</title>
        <authorList>
            <person name="Wichadakul D."/>
            <person name="Kobmoo N."/>
            <person name="Ingsriswang S."/>
            <person name="Tangphatsornruang S."/>
            <person name="Chantasingh D."/>
            <person name="Luangsa-ard J.J."/>
            <person name="Eurwilaichitr L."/>
        </authorList>
    </citation>
    <scope>NUCLEOTIDE SEQUENCE [LARGE SCALE GENOMIC DNA]</scope>
    <source>
        <strain evidence="3 4">BCC 54312</strain>
    </source>
</reference>
<dbReference type="PANTHER" id="PTHR10758:SF1">
    <property type="entry name" value="COP9 SIGNALOSOME COMPLEX SUBUNIT 3"/>
    <property type="match status" value="1"/>
</dbReference>
<evidence type="ECO:0000259" key="2">
    <source>
        <dbReference type="Pfam" id="PF22788"/>
    </source>
</evidence>
<evidence type="ECO:0000256" key="1">
    <source>
        <dbReference type="ARBA" id="ARBA00022490"/>
    </source>
</evidence>
<dbReference type="InterPro" id="IPR050756">
    <property type="entry name" value="CSN3"/>
</dbReference>
<dbReference type="GO" id="GO:0006511">
    <property type="term" value="P:ubiquitin-dependent protein catabolic process"/>
    <property type="evidence" value="ECO:0007669"/>
    <property type="project" value="TreeGrafter"/>
</dbReference>
<accession>A0A367L3I0</accession>
<dbReference type="Pfam" id="PF22788">
    <property type="entry name" value="COP9_hel_rpt"/>
    <property type="match status" value="1"/>
</dbReference>
<evidence type="ECO:0000313" key="3">
    <source>
        <dbReference type="EMBL" id="RCI08958.1"/>
    </source>
</evidence>
<dbReference type="STRING" id="1330021.A0A367L3I0"/>
<feature type="domain" description="COP9 signalosome complex subunit 3 N-terminal helical repeats" evidence="2">
    <location>
        <begin position="212"/>
        <end position="283"/>
    </location>
</feature>
<dbReference type="PANTHER" id="PTHR10758">
    <property type="entry name" value="26S PROTEASOME NON-ATPASE REGULATORY SUBUNIT 3/COP9 SIGNALOSOME COMPLEX SUBUNIT 3"/>
    <property type="match status" value="1"/>
</dbReference>
<dbReference type="AlphaFoldDB" id="A0A367L3I0"/>
<proteinExistence type="predicted"/>
<comment type="caution">
    <text evidence="3">The sequence shown here is derived from an EMBL/GenBank/DDBJ whole genome shotgun (WGS) entry which is preliminary data.</text>
</comment>
<dbReference type="GO" id="GO:0008180">
    <property type="term" value="C:COP9 signalosome"/>
    <property type="evidence" value="ECO:0007669"/>
    <property type="project" value="TreeGrafter"/>
</dbReference>
<evidence type="ECO:0000313" key="4">
    <source>
        <dbReference type="Proteomes" id="UP000253664"/>
    </source>
</evidence>
<dbReference type="Proteomes" id="UP000253664">
    <property type="component" value="Unassembled WGS sequence"/>
</dbReference>
<organism evidence="3 4">
    <name type="scientific">Ophiocordyceps polyrhachis-furcata BCC 54312</name>
    <dbReference type="NCBI Taxonomy" id="1330021"/>
    <lineage>
        <taxon>Eukaryota</taxon>
        <taxon>Fungi</taxon>
        <taxon>Dikarya</taxon>
        <taxon>Ascomycota</taxon>
        <taxon>Pezizomycotina</taxon>
        <taxon>Sordariomycetes</taxon>
        <taxon>Hypocreomycetidae</taxon>
        <taxon>Hypocreales</taxon>
        <taxon>Ophiocordycipitaceae</taxon>
        <taxon>Ophiocordyceps</taxon>
    </lineage>
</organism>